<dbReference type="AlphaFoldDB" id="U5QG43"/>
<protein>
    <submittedName>
        <fullName evidence="1">Uncharacterized protein</fullName>
    </submittedName>
</protein>
<dbReference type="KEGG" id="glj:GKIL_1686"/>
<dbReference type="STRING" id="1183438.GKIL_1686"/>
<reference evidence="1 2" key="1">
    <citation type="journal article" date="2013" name="PLoS ONE">
        <title>Cultivation and Complete Genome Sequencing of Gloeobacter kilaueensis sp. nov., from a Lava Cave in Kilauea Caldera, Hawai'i.</title>
        <authorList>
            <person name="Saw J.H."/>
            <person name="Schatz M."/>
            <person name="Brown M.V."/>
            <person name="Kunkel D.D."/>
            <person name="Foster J.S."/>
            <person name="Shick H."/>
            <person name="Christensen S."/>
            <person name="Hou S."/>
            <person name="Wan X."/>
            <person name="Donachie S.P."/>
        </authorList>
    </citation>
    <scope>NUCLEOTIDE SEQUENCE [LARGE SCALE GENOMIC DNA]</scope>
    <source>
        <strain evidence="2">JS</strain>
    </source>
</reference>
<dbReference type="OrthoDB" id="485579at2"/>
<dbReference type="eggNOG" id="ENOG50316C6">
    <property type="taxonomic scope" value="Bacteria"/>
</dbReference>
<dbReference type="HOGENOM" id="CLU_1977470_0_0_3"/>
<keyword evidence="2" id="KW-1185">Reference proteome</keyword>
<accession>U5QG43</accession>
<dbReference type="Proteomes" id="UP000017396">
    <property type="component" value="Chromosome"/>
</dbReference>
<evidence type="ECO:0000313" key="2">
    <source>
        <dbReference type="Proteomes" id="UP000017396"/>
    </source>
</evidence>
<name>U5QG43_GLOK1</name>
<organism evidence="1 2">
    <name type="scientific">Gloeobacter kilaueensis (strain ATCC BAA-2537 / CCAP 1431/1 / ULC 316 / JS1)</name>
    <dbReference type="NCBI Taxonomy" id="1183438"/>
    <lineage>
        <taxon>Bacteria</taxon>
        <taxon>Bacillati</taxon>
        <taxon>Cyanobacteriota</taxon>
        <taxon>Cyanophyceae</taxon>
        <taxon>Gloeobacterales</taxon>
        <taxon>Gloeobacteraceae</taxon>
        <taxon>Gloeobacter</taxon>
    </lineage>
</organism>
<gene>
    <name evidence="1" type="ORF">GKIL_1686</name>
</gene>
<proteinExistence type="predicted"/>
<dbReference type="EMBL" id="CP003587">
    <property type="protein sequence ID" value="AGY57932.1"/>
    <property type="molecule type" value="Genomic_DNA"/>
</dbReference>
<dbReference type="RefSeq" id="WP_023173051.1">
    <property type="nucleotide sequence ID" value="NC_022600.1"/>
</dbReference>
<sequence>MFGSFQQSTVRVQVAAGAATIRRCLTQFDLVRRWAWTQSFPASLPEAMEAGLEFYSYFGPVPLGHRIARLNDNSLEMVLWQGVDGHIRWRWGDGWIQCTVAGVSLLPLALGQTAMLDSLTRFAASQETATAKAAPAA</sequence>
<evidence type="ECO:0000313" key="1">
    <source>
        <dbReference type="EMBL" id="AGY57932.1"/>
    </source>
</evidence>